<evidence type="ECO:0000256" key="3">
    <source>
        <dbReference type="ARBA" id="ARBA00022692"/>
    </source>
</evidence>
<feature type="non-terminal residue" evidence="6">
    <location>
        <position position="109"/>
    </location>
</feature>
<dbReference type="AlphaFoldDB" id="A0A7R8WTE0"/>
<dbReference type="Gene3D" id="3.40.50.1000">
    <property type="entry name" value="HAD superfamily/HAD-like"/>
    <property type="match status" value="1"/>
</dbReference>
<dbReference type="GO" id="GO:0022857">
    <property type="term" value="F:transmembrane transporter activity"/>
    <property type="evidence" value="ECO:0007669"/>
    <property type="project" value="TreeGrafter"/>
</dbReference>
<dbReference type="Gene3D" id="3.40.1110.10">
    <property type="entry name" value="Calcium-transporting ATPase, cytoplasmic domain N"/>
    <property type="match status" value="1"/>
</dbReference>
<proteinExistence type="inferred from homology"/>
<dbReference type="PANTHER" id="PTHR48085">
    <property type="entry name" value="CADMIUM/ZINC-TRANSPORTING ATPASE HMA2-RELATED"/>
    <property type="match status" value="1"/>
</dbReference>
<dbReference type="GO" id="GO:0016020">
    <property type="term" value="C:membrane"/>
    <property type="evidence" value="ECO:0007669"/>
    <property type="project" value="UniProtKB-SubCell"/>
</dbReference>
<protein>
    <submittedName>
        <fullName evidence="6">Uncharacterized protein</fullName>
    </submittedName>
</protein>
<dbReference type="PROSITE" id="PS00154">
    <property type="entry name" value="ATPASE_E1_E2"/>
    <property type="match status" value="1"/>
</dbReference>
<comment type="subcellular location">
    <subcellularLocation>
        <location evidence="1">Membrane</location>
    </subcellularLocation>
</comment>
<evidence type="ECO:0000313" key="6">
    <source>
        <dbReference type="EMBL" id="CAD7237749.1"/>
    </source>
</evidence>
<evidence type="ECO:0000256" key="5">
    <source>
        <dbReference type="ARBA" id="ARBA00023136"/>
    </source>
</evidence>
<keyword evidence="4" id="KW-1133">Transmembrane helix</keyword>
<evidence type="ECO:0000256" key="4">
    <source>
        <dbReference type="ARBA" id="ARBA00022989"/>
    </source>
</evidence>
<name>A0A7R8WTE0_9CRUS</name>
<comment type="similarity">
    <text evidence="2">Belongs to the cation transport ATPase (P-type) (TC 3.A.3) family. Type IB subfamily.</text>
</comment>
<sequence length="109" mass="11672">MDKTGTITEGRPMLTDFILADGFERQEVLAAVASVENYSDHPIARAVTNAAKAEGLKLSEATSFESLTGYGVRATIGDKEILVCGDKLLIKEGIAFENLLEAERNIAIG</sequence>
<dbReference type="SUPFAM" id="SSF81660">
    <property type="entry name" value="Metal cation-transporting ATPase, ATP-binding domain N"/>
    <property type="match status" value="1"/>
</dbReference>
<dbReference type="InterPro" id="IPR051014">
    <property type="entry name" value="Cation_Transport_ATPase_IB"/>
</dbReference>
<dbReference type="InterPro" id="IPR018303">
    <property type="entry name" value="ATPase_P-typ_P_site"/>
</dbReference>
<gene>
    <name evidence="6" type="ORF">CTOB1V02_LOCUS15564</name>
</gene>
<dbReference type="InterPro" id="IPR023299">
    <property type="entry name" value="ATPase_P-typ_cyto_dom_N"/>
</dbReference>
<dbReference type="PANTHER" id="PTHR48085:SF1">
    <property type="entry name" value="CATION TRANSPORTING ATPASE (E1-E2 FAMILY)"/>
    <property type="match status" value="1"/>
</dbReference>
<dbReference type="GO" id="GO:0000166">
    <property type="term" value="F:nucleotide binding"/>
    <property type="evidence" value="ECO:0007669"/>
    <property type="project" value="InterPro"/>
</dbReference>
<keyword evidence="3" id="KW-0812">Transmembrane</keyword>
<reference evidence="6" key="1">
    <citation type="submission" date="2020-11" db="EMBL/GenBank/DDBJ databases">
        <authorList>
            <person name="Tran Van P."/>
        </authorList>
    </citation>
    <scope>NUCLEOTIDE SEQUENCE</scope>
</reference>
<accession>A0A7R8WTE0</accession>
<evidence type="ECO:0000256" key="1">
    <source>
        <dbReference type="ARBA" id="ARBA00004370"/>
    </source>
</evidence>
<organism evidence="6">
    <name type="scientific">Cyprideis torosa</name>
    <dbReference type="NCBI Taxonomy" id="163714"/>
    <lineage>
        <taxon>Eukaryota</taxon>
        <taxon>Metazoa</taxon>
        <taxon>Ecdysozoa</taxon>
        <taxon>Arthropoda</taxon>
        <taxon>Crustacea</taxon>
        <taxon>Oligostraca</taxon>
        <taxon>Ostracoda</taxon>
        <taxon>Podocopa</taxon>
        <taxon>Podocopida</taxon>
        <taxon>Cytherocopina</taxon>
        <taxon>Cytheroidea</taxon>
        <taxon>Cytherideidae</taxon>
        <taxon>Cyprideis</taxon>
    </lineage>
</organism>
<dbReference type="EMBL" id="OB691511">
    <property type="protein sequence ID" value="CAD7237749.1"/>
    <property type="molecule type" value="Genomic_DNA"/>
</dbReference>
<evidence type="ECO:0000256" key="2">
    <source>
        <dbReference type="ARBA" id="ARBA00006024"/>
    </source>
</evidence>
<dbReference type="InterPro" id="IPR023214">
    <property type="entry name" value="HAD_sf"/>
</dbReference>
<keyword evidence="5" id="KW-0472">Membrane</keyword>
<dbReference type="OrthoDB" id="432719at2759"/>